<protein>
    <recommendedName>
        <fullName evidence="3">GTPase-activating Rap/Ran-GAP domain-like protein 3</fullName>
    </recommendedName>
</protein>
<dbReference type="PANTHER" id="PTHR15711">
    <property type="entry name" value="RAP GTPASE-ACTIVATING PROTEIN"/>
    <property type="match status" value="1"/>
</dbReference>
<evidence type="ECO:0000256" key="3">
    <source>
        <dbReference type="ARBA" id="ARBA00069072"/>
    </source>
</evidence>
<reference evidence="7" key="1">
    <citation type="submission" date="2019-08" db="EMBL/GenBank/DDBJ databases">
        <title>Three high-quality genomes provides insights into domestication of ducks.</title>
        <authorList>
            <person name="Hou Z.C."/>
            <person name="Zhu F."/>
            <person name="Yin Z.T."/>
            <person name="Zhang F."/>
        </authorList>
    </citation>
    <scope>NUCLEOTIDE SEQUENCE [LARGE SCALE GENOMIC DNA]</scope>
</reference>
<evidence type="ECO:0000313" key="7">
    <source>
        <dbReference type="Ensembl" id="ENSAPLP00020016748.1"/>
    </source>
</evidence>
<sequence length="933" mass="105061">MKCFYSSSVSEDLGCRRGEFSRKHYGSVELLISSDADGAIQRAGRFRVENGSSNEVNYTPGTWHRTDVHLENPEYYTRWYFKYFLGKVHQNYIGTDAEKNPFFLSVVLSDQNNQRVPQYHSILWRKTGTQKICLPYSPTKTLSVKSILRVLNKLFYLQDLLVLEEQEGSVNFKFGVLYAKDGQLTDDEMFSNETGSESFQRFLHLLGDTITLKGWTGYRGGLDTKNDTTGTCSIYTVYQGHEIMFHVSTMLPYSRENKQQVERKRHIGNDIVTIVFQEGEESSPAFKPSMIRSHFTHIFALVRYNKQNDSYRLKIFSEESVPLFGPPLPSPPVFTNHQEFRDFVLVKLINGEKATLETPTFSQKRQRTLDMLIRSLYQDLMPDLHKNMLNRRSFSDVLPESPKSTRKKEEARQAEFVRLGQALKLKTTVKGDTPATLATTSFSKKEPWESQSFCSNFPHEVVCADSWGQSLLVSTDAGILLIDDGQPSVQVFDKTLQIKQMHVLEALDLLIARTDKGKDSRLLVFRLSAVQKDIETKQMIRSKYDCRENKLERTKGCHLYAINTHHGSELRIVVAIRNKLLLITKKYNPCNSLTSSSLLSLPESPVDEFQYIREICLSDPPVVMTLVDGPTGDSDNMICVAYRHQFDLVNESTGESYRLHHVEANKVNFVAAIDVYEDGEAGLLLCYNYVCQYRKVYPFNGGSPLVQSSAYDFHFSWNQVPYAVVCAFPYILAFTTDSIEIRLVVNGNLVHTAVVPELQLVASRSDIYFKATAAVTGSSHSSSKEMSSSSPQTPTAYEIPECPLSSEGEVPGKNLYKIPLSNLVGRSIERPLKSPLTPKVITTPTSSGVTSLPVTHSLSLSRMEIKEIASRTRKELLGKLPLEGLGSCGGQKARHEPAVCTCRPKGQLHPGLNQQRSGQPVKGGDCPPSTPHF</sequence>
<dbReference type="PROSITE" id="PS50219">
    <property type="entry name" value="CNH"/>
    <property type="match status" value="1"/>
</dbReference>
<feature type="domain" description="CNH" evidence="6">
    <location>
        <begin position="458"/>
        <end position="768"/>
    </location>
</feature>
<dbReference type="Ensembl" id="ENSAPLT00020018085.1">
    <property type="protein sequence ID" value="ENSAPLP00020016748.1"/>
    <property type="gene ID" value="ENSAPLG00020003687.1"/>
</dbReference>
<dbReference type="SUPFAM" id="SSF111347">
    <property type="entry name" value="Rap/Ran-GAP"/>
    <property type="match status" value="1"/>
</dbReference>
<name>A0A8B9T824_ANAPL</name>
<reference evidence="7" key="2">
    <citation type="submission" date="2025-08" db="UniProtKB">
        <authorList>
            <consortium name="Ensembl"/>
        </authorList>
    </citation>
    <scope>IDENTIFICATION</scope>
</reference>
<dbReference type="FunFam" id="3.40.50.11210:FF:000006">
    <property type="entry name" value="GTPase-activating Rap/Ran-GAP domain-like protein 3 isoform X1"/>
    <property type="match status" value="1"/>
</dbReference>
<feature type="region of interest" description="Disordered" evidence="4">
    <location>
        <begin position="905"/>
        <end position="933"/>
    </location>
</feature>
<dbReference type="PANTHER" id="PTHR15711:SF62">
    <property type="entry name" value="GTPASE-ACTIVATING RAP_RAN-GAP DOMAIN-LIKE PROTEIN 3"/>
    <property type="match status" value="1"/>
</dbReference>
<proteinExistence type="inferred from homology"/>
<feature type="domain" description="Rap-GAP" evidence="5">
    <location>
        <begin position="160"/>
        <end position="376"/>
    </location>
</feature>
<evidence type="ECO:0000256" key="4">
    <source>
        <dbReference type="SAM" id="MobiDB-lite"/>
    </source>
</evidence>
<dbReference type="InterPro" id="IPR001180">
    <property type="entry name" value="CNH_dom"/>
</dbReference>
<evidence type="ECO:0000256" key="1">
    <source>
        <dbReference type="ARBA" id="ARBA00022468"/>
    </source>
</evidence>
<feature type="compositionally biased region" description="Low complexity" evidence="4">
    <location>
        <begin position="779"/>
        <end position="790"/>
    </location>
</feature>
<evidence type="ECO:0000256" key="2">
    <source>
        <dbReference type="ARBA" id="ARBA00060925"/>
    </source>
</evidence>
<evidence type="ECO:0000313" key="8">
    <source>
        <dbReference type="Proteomes" id="UP000694400"/>
    </source>
</evidence>
<feature type="region of interest" description="Disordered" evidence="4">
    <location>
        <begin position="779"/>
        <end position="803"/>
    </location>
</feature>
<keyword evidence="1" id="KW-0343">GTPase activation</keyword>
<dbReference type="InterPro" id="IPR035974">
    <property type="entry name" value="Rap/Ran-GAP_sf"/>
</dbReference>
<accession>A0A8B9T824</accession>
<evidence type="ECO:0000259" key="5">
    <source>
        <dbReference type="PROSITE" id="PS50085"/>
    </source>
</evidence>
<dbReference type="Proteomes" id="UP000694400">
    <property type="component" value="Chromosome 19"/>
</dbReference>
<dbReference type="SMART" id="SM00036">
    <property type="entry name" value="CNH"/>
    <property type="match status" value="1"/>
</dbReference>
<organism evidence="7 8">
    <name type="scientific">Anas platyrhynchos</name>
    <name type="common">Mallard</name>
    <name type="synonym">Anas boschas</name>
    <dbReference type="NCBI Taxonomy" id="8839"/>
    <lineage>
        <taxon>Eukaryota</taxon>
        <taxon>Metazoa</taxon>
        <taxon>Chordata</taxon>
        <taxon>Craniata</taxon>
        <taxon>Vertebrata</taxon>
        <taxon>Euteleostomi</taxon>
        <taxon>Archelosauria</taxon>
        <taxon>Archosauria</taxon>
        <taxon>Dinosauria</taxon>
        <taxon>Saurischia</taxon>
        <taxon>Theropoda</taxon>
        <taxon>Coelurosauria</taxon>
        <taxon>Aves</taxon>
        <taxon>Neognathae</taxon>
        <taxon>Galloanserae</taxon>
        <taxon>Anseriformes</taxon>
        <taxon>Anatidae</taxon>
        <taxon>Anatinae</taxon>
        <taxon>Anas</taxon>
    </lineage>
</organism>
<reference evidence="7" key="3">
    <citation type="submission" date="2025-09" db="UniProtKB">
        <authorList>
            <consortium name="Ensembl"/>
        </authorList>
    </citation>
    <scope>IDENTIFICATION</scope>
</reference>
<dbReference type="InterPro" id="IPR050989">
    <property type="entry name" value="Rap1_Ran_GAP"/>
</dbReference>
<dbReference type="InterPro" id="IPR000331">
    <property type="entry name" value="Rap/Ran_GAP_dom"/>
</dbReference>
<dbReference type="Pfam" id="PF02145">
    <property type="entry name" value="Rap_GAP"/>
    <property type="match status" value="1"/>
</dbReference>
<dbReference type="Gene3D" id="3.40.50.11210">
    <property type="entry name" value="Rap/Ran-GAP"/>
    <property type="match status" value="1"/>
</dbReference>
<evidence type="ECO:0000259" key="6">
    <source>
        <dbReference type="PROSITE" id="PS50219"/>
    </source>
</evidence>
<comment type="similarity">
    <text evidence="2">Belongs to the GARNL3 family.</text>
</comment>
<dbReference type="AlphaFoldDB" id="A0A8B9T824"/>
<dbReference type="GO" id="GO:0005096">
    <property type="term" value="F:GTPase activator activity"/>
    <property type="evidence" value="ECO:0007669"/>
    <property type="project" value="UniProtKB-KW"/>
</dbReference>
<dbReference type="Pfam" id="PF00780">
    <property type="entry name" value="CNH"/>
    <property type="match status" value="1"/>
</dbReference>
<dbReference type="GO" id="GO:0051056">
    <property type="term" value="P:regulation of small GTPase mediated signal transduction"/>
    <property type="evidence" value="ECO:0007669"/>
    <property type="project" value="InterPro"/>
</dbReference>
<dbReference type="PROSITE" id="PS50085">
    <property type="entry name" value="RAPGAP"/>
    <property type="match status" value="1"/>
</dbReference>